<protein>
    <submittedName>
        <fullName evidence="1">Uncharacterized protein</fullName>
    </submittedName>
</protein>
<gene>
    <name evidence="1" type="ORF">C9374_012098</name>
</gene>
<dbReference type="SUPFAM" id="SSF52540">
    <property type="entry name" value="P-loop containing nucleoside triphosphate hydrolases"/>
    <property type="match status" value="1"/>
</dbReference>
<dbReference type="EMBL" id="PYSW02000054">
    <property type="protein sequence ID" value="KAG2373491.1"/>
    <property type="molecule type" value="Genomic_DNA"/>
</dbReference>
<evidence type="ECO:0000313" key="1">
    <source>
        <dbReference type="EMBL" id="KAG2373491.1"/>
    </source>
</evidence>
<dbReference type="GeneID" id="68104552"/>
<comment type="caution">
    <text evidence="1">The sequence shown here is derived from an EMBL/GenBank/DDBJ whole genome shotgun (WGS) entry which is preliminary data.</text>
</comment>
<keyword evidence="2" id="KW-1185">Reference proteome</keyword>
<dbReference type="RefSeq" id="XP_044542665.1">
    <property type="nucleotide sequence ID" value="XM_044687826.1"/>
</dbReference>
<dbReference type="InterPro" id="IPR027417">
    <property type="entry name" value="P-loop_NTPase"/>
</dbReference>
<evidence type="ECO:0000313" key="2">
    <source>
        <dbReference type="Proteomes" id="UP000816034"/>
    </source>
</evidence>
<dbReference type="Proteomes" id="UP000816034">
    <property type="component" value="Unassembled WGS sequence"/>
</dbReference>
<dbReference type="AlphaFoldDB" id="A0AA88KES9"/>
<sequence>MKSNKTLQHVVVPNNNNNILLNHPTSATTTTFGQIRSQPITLNLMDYESWNAQHVASVLTSDESLGGAGLSVDDVKPLYESCFDGEALHNIVEDIQKKDVYFALDQLENYLKERVFQMTFQLSDTCKTVVFWVLNQLMTRHYSLWQLEPVSKQIIQKLSEPITKGGADLSLDQVSSLDGNTLIKIGTAIEKERVKGITEEICIKNAIKMIKSDKDFASVPKSTCKAVAEWIATKLTKASEGGSLINIPSELFDRWKFKGEISEDLRKERENPRYDYLRNLHDPTNMKKLEKLIGTFIDLPVFGTKDCELSPKAFNPNAKYLLTQQRFDVLKTVVNGSTGMVLSGPYGSSKSYTLYLIAAYAFVNSFPVLFVPRCLIWISAYNYEKNVGANNYLRRLFFSLNSDILSQTQIIELQKSVDILRHLSKEFGSKRSVFYLFDEHNELFRPDTDNNIHASEEYFQDFTRWTGVTSGENTVTIYCGCAHSSFENNLPRGEEKRLVRMIPPTPTEFETLITDFGLDPKDKRIAHVTGGNPRELNYLAHFLKDKKGSDKDFNLFFNERVNIYDRRLDSLVRKLDKNKNEQFEKTLEDLFTLGLFNGRPDNVSGIVYDIGLLYKDSNGKLFIINDPAKRCLFNHYCRLDMPKIPKNISDSEKGAMFKKYLLRQEYGLRRQLDSEFYVTNKLSTTTTSTLSLSYYVHKHASLDLKDLSSLDRNNYLKGIGVLFIPESETFPSFDYAIVMYKGRTAKIFLKKTTISTIDSHYCHSNGNTDVDNLLERCYVLDREGKAMKRTQNVPEQYHFSLLELILHGIVGTEAKAEELLQARKDDLTFIKDGNLENSVTYGGVHFTWYFIYESGEEEQSVKKVKENGILFRNRQEIETHMKIYFEK</sequence>
<organism evidence="1 2">
    <name type="scientific">Naegleria lovaniensis</name>
    <name type="common">Amoeba</name>
    <dbReference type="NCBI Taxonomy" id="51637"/>
    <lineage>
        <taxon>Eukaryota</taxon>
        <taxon>Discoba</taxon>
        <taxon>Heterolobosea</taxon>
        <taxon>Tetramitia</taxon>
        <taxon>Eutetramitia</taxon>
        <taxon>Vahlkampfiidae</taxon>
        <taxon>Naegleria</taxon>
    </lineage>
</organism>
<accession>A0AA88KES9</accession>
<proteinExistence type="predicted"/>
<name>A0AA88KES9_NAELO</name>
<reference evidence="1 2" key="1">
    <citation type="journal article" date="2018" name="BMC Genomics">
        <title>The genome of Naegleria lovaniensis, the basis for a comparative approach to unravel pathogenicity factors of the human pathogenic amoeba N. fowleri.</title>
        <authorList>
            <person name="Liechti N."/>
            <person name="Schurch N."/>
            <person name="Bruggmann R."/>
            <person name="Wittwer M."/>
        </authorList>
    </citation>
    <scope>NUCLEOTIDE SEQUENCE [LARGE SCALE GENOMIC DNA]</scope>
    <source>
        <strain evidence="1 2">ATCC 30569</strain>
    </source>
</reference>